<protein>
    <submittedName>
        <fullName evidence="1">G6502 protein</fullName>
    </submittedName>
</protein>
<comment type="caution">
    <text evidence="1">The sequence shown here is derived from an EMBL/GenBank/DDBJ whole genome shotgun (WGS) entry which is preliminary data.</text>
</comment>
<keyword evidence="2" id="KW-1185">Reference proteome</keyword>
<evidence type="ECO:0000313" key="1">
    <source>
        <dbReference type="EMBL" id="CAL5223905.1"/>
    </source>
</evidence>
<organism evidence="1 2">
    <name type="scientific">Coccomyxa viridis</name>
    <dbReference type="NCBI Taxonomy" id="1274662"/>
    <lineage>
        <taxon>Eukaryota</taxon>
        <taxon>Viridiplantae</taxon>
        <taxon>Chlorophyta</taxon>
        <taxon>core chlorophytes</taxon>
        <taxon>Trebouxiophyceae</taxon>
        <taxon>Trebouxiophyceae incertae sedis</taxon>
        <taxon>Coccomyxaceae</taxon>
        <taxon>Coccomyxa</taxon>
    </lineage>
</organism>
<proteinExistence type="predicted"/>
<dbReference type="Proteomes" id="UP001497392">
    <property type="component" value="Unassembled WGS sequence"/>
</dbReference>
<name>A0ABP1FZH4_9CHLO</name>
<evidence type="ECO:0000313" key="2">
    <source>
        <dbReference type="Proteomes" id="UP001497392"/>
    </source>
</evidence>
<reference evidence="1 2" key="1">
    <citation type="submission" date="2024-06" db="EMBL/GenBank/DDBJ databases">
        <authorList>
            <person name="Kraege A."/>
            <person name="Thomma B."/>
        </authorList>
    </citation>
    <scope>NUCLEOTIDE SEQUENCE [LARGE SCALE GENOMIC DNA]</scope>
</reference>
<accession>A0ABP1FZH4</accession>
<gene>
    <name evidence="1" type="primary">g6502</name>
    <name evidence="1" type="ORF">VP750_LOCUS5564</name>
</gene>
<sequence>MTGTRHQAKPTGGDNLQIILQGVSRHFTLREWAKGPAQVCRNLYKMHLERLALDLDELRNTGIDEEHYQFMNAMRWAAARALGGAKGRPHGRPSNRSFWSGPGTSLPCGSWTMRPAFLFALRACST</sequence>
<dbReference type="EMBL" id="CAXHTA020000009">
    <property type="protein sequence ID" value="CAL5223905.1"/>
    <property type="molecule type" value="Genomic_DNA"/>
</dbReference>